<sequence length="57" mass="6563">MLECMWKEKLSSHVENKASSPPGFTSKNNHPRKTRFDTCSDRCTQQFAWSTDGLDVE</sequence>
<evidence type="ECO:0000256" key="1">
    <source>
        <dbReference type="SAM" id="MobiDB-lite"/>
    </source>
</evidence>
<evidence type="ECO:0000313" key="4">
    <source>
        <dbReference type="Proteomes" id="UP000479000"/>
    </source>
</evidence>
<accession>A0A6H5GDF3</accession>
<gene>
    <name evidence="3" type="ORF">NTEN_LOCUS10354</name>
    <name evidence="2" type="ORF">NTEN_LOCUS7321</name>
</gene>
<name>A0A6H5GDF3_9HEMI</name>
<feature type="region of interest" description="Disordered" evidence="1">
    <location>
        <begin position="13"/>
        <end position="37"/>
    </location>
</feature>
<feature type="compositionally biased region" description="Polar residues" evidence="1">
    <location>
        <begin position="17"/>
        <end position="28"/>
    </location>
</feature>
<dbReference type="Proteomes" id="UP000479000">
    <property type="component" value="Unassembled WGS sequence"/>
</dbReference>
<keyword evidence="4" id="KW-1185">Reference proteome</keyword>
<dbReference type="EMBL" id="CADCXU010011053">
    <property type="protein sequence ID" value="CAB0001534.1"/>
    <property type="molecule type" value="Genomic_DNA"/>
</dbReference>
<evidence type="ECO:0000313" key="2">
    <source>
        <dbReference type="EMBL" id="CAB0001534.1"/>
    </source>
</evidence>
<dbReference type="AlphaFoldDB" id="A0A6H5GDF3"/>
<reference evidence="2 4" key="1">
    <citation type="submission" date="2020-02" db="EMBL/GenBank/DDBJ databases">
        <authorList>
            <person name="Ferguson B K."/>
        </authorList>
    </citation>
    <scope>NUCLEOTIDE SEQUENCE [LARGE SCALE GENOMIC DNA]</scope>
</reference>
<organism evidence="2 4">
    <name type="scientific">Nesidiocoris tenuis</name>
    <dbReference type="NCBI Taxonomy" id="355587"/>
    <lineage>
        <taxon>Eukaryota</taxon>
        <taxon>Metazoa</taxon>
        <taxon>Ecdysozoa</taxon>
        <taxon>Arthropoda</taxon>
        <taxon>Hexapoda</taxon>
        <taxon>Insecta</taxon>
        <taxon>Pterygota</taxon>
        <taxon>Neoptera</taxon>
        <taxon>Paraneoptera</taxon>
        <taxon>Hemiptera</taxon>
        <taxon>Heteroptera</taxon>
        <taxon>Panheteroptera</taxon>
        <taxon>Cimicomorpha</taxon>
        <taxon>Miridae</taxon>
        <taxon>Dicyphina</taxon>
        <taxon>Nesidiocoris</taxon>
    </lineage>
</organism>
<protein>
    <submittedName>
        <fullName evidence="2">Uncharacterized protein</fullName>
    </submittedName>
</protein>
<evidence type="ECO:0000313" key="3">
    <source>
        <dbReference type="EMBL" id="CAB0004877.1"/>
    </source>
</evidence>
<proteinExistence type="predicted"/>
<dbReference type="EMBL" id="CADCXU010015458">
    <property type="protein sequence ID" value="CAB0004877.1"/>
    <property type="molecule type" value="Genomic_DNA"/>
</dbReference>